<dbReference type="Proteomes" id="UP000719942">
    <property type="component" value="Unassembled WGS sequence"/>
</dbReference>
<accession>A0ABS7DJP1</accession>
<comment type="caution">
    <text evidence="1">The sequence shown here is derived from an EMBL/GenBank/DDBJ whole genome shotgun (WGS) entry which is preliminary data.</text>
</comment>
<dbReference type="EMBL" id="JAGFNZ010000001">
    <property type="protein sequence ID" value="MBW7571511.1"/>
    <property type="molecule type" value="Genomic_DNA"/>
</dbReference>
<gene>
    <name evidence="1" type="ORF">J5W02_01680</name>
</gene>
<proteinExistence type="predicted"/>
<keyword evidence="2" id="KW-1185">Reference proteome</keyword>
<dbReference type="Gene3D" id="3.40.50.300">
    <property type="entry name" value="P-loop containing nucleotide triphosphate hydrolases"/>
    <property type="match status" value="1"/>
</dbReference>
<sequence>MMTVITGDINSGKTTVLINHYKINRQGDGFALPKFSIPGRAAGQKIMRLSTGEKKILSYSNGFEILNPSEAFRYKNYHFTKNGIAFANKIAADIINNNTNPVYLDEIGPVELMKSGFYYIVLAMLDHKKDMFLVVRSTCLEDVLNLFHIHADRIIAL</sequence>
<organism evidence="1 2">
    <name type="scientific">Caproiciproducens faecalis</name>
    <dbReference type="NCBI Taxonomy" id="2820301"/>
    <lineage>
        <taxon>Bacteria</taxon>
        <taxon>Bacillati</taxon>
        <taxon>Bacillota</taxon>
        <taxon>Clostridia</taxon>
        <taxon>Eubacteriales</taxon>
        <taxon>Acutalibacteraceae</taxon>
        <taxon>Caproiciproducens</taxon>
    </lineage>
</organism>
<dbReference type="InterPro" id="IPR027417">
    <property type="entry name" value="P-loop_NTPase"/>
</dbReference>
<dbReference type="RefSeq" id="WP_219963917.1">
    <property type="nucleotide sequence ID" value="NZ_JAGFNZ010000001.1"/>
</dbReference>
<evidence type="ECO:0000313" key="2">
    <source>
        <dbReference type="Proteomes" id="UP000719942"/>
    </source>
</evidence>
<dbReference type="Pfam" id="PF03266">
    <property type="entry name" value="NTPase_1"/>
    <property type="match status" value="1"/>
</dbReference>
<evidence type="ECO:0008006" key="3">
    <source>
        <dbReference type="Google" id="ProtNLM"/>
    </source>
</evidence>
<name>A0ABS7DJP1_9FIRM</name>
<reference evidence="1 2" key="1">
    <citation type="submission" date="2021-03" db="EMBL/GenBank/DDBJ databases">
        <title>Caproiciproducens sp. nov. isolated from feces of cow.</title>
        <authorList>
            <person name="Choi J.-Y."/>
        </authorList>
    </citation>
    <scope>NUCLEOTIDE SEQUENCE [LARGE SCALE GENOMIC DNA]</scope>
    <source>
        <strain evidence="1 2">AGMB10547</strain>
    </source>
</reference>
<evidence type="ECO:0000313" key="1">
    <source>
        <dbReference type="EMBL" id="MBW7571511.1"/>
    </source>
</evidence>
<dbReference type="InterPro" id="IPR004948">
    <property type="entry name" value="Nuc-triphosphatase_THEP1"/>
</dbReference>
<protein>
    <recommendedName>
        <fullName evidence="3">NTPase</fullName>
    </recommendedName>
</protein>